<dbReference type="Pfam" id="PF11804">
    <property type="entry name" value="DUF3325"/>
    <property type="match status" value="1"/>
</dbReference>
<accession>A0ABV6RSS6</accession>
<organism evidence="2 3">
    <name type="scientific">Lysobacter korlensis</name>
    <dbReference type="NCBI Taxonomy" id="553636"/>
    <lineage>
        <taxon>Bacteria</taxon>
        <taxon>Pseudomonadati</taxon>
        <taxon>Pseudomonadota</taxon>
        <taxon>Gammaproteobacteria</taxon>
        <taxon>Lysobacterales</taxon>
        <taxon>Lysobacteraceae</taxon>
        <taxon>Lysobacter</taxon>
    </lineage>
</organism>
<evidence type="ECO:0000313" key="2">
    <source>
        <dbReference type="EMBL" id="MFC0679846.1"/>
    </source>
</evidence>
<dbReference type="EMBL" id="JBHLTG010000004">
    <property type="protein sequence ID" value="MFC0679846.1"/>
    <property type="molecule type" value="Genomic_DNA"/>
</dbReference>
<keyword evidence="3" id="KW-1185">Reference proteome</keyword>
<dbReference type="InterPro" id="IPR021762">
    <property type="entry name" value="DUF3325"/>
</dbReference>
<sequence>MALAGALLILIAWSLLALSMDKHYEALLGRRLPPARSRRWRLGAVAALIASLACFIVARGWEQGPVFWTVALMLGALVSALLLTALQSGRTQRSRARR</sequence>
<evidence type="ECO:0000256" key="1">
    <source>
        <dbReference type="SAM" id="Phobius"/>
    </source>
</evidence>
<feature type="transmembrane region" description="Helical" evidence="1">
    <location>
        <begin position="65"/>
        <end position="86"/>
    </location>
</feature>
<comment type="caution">
    <text evidence="2">The sequence shown here is derived from an EMBL/GenBank/DDBJ whole genome shotgun (WGS) entry which is preliminary data.</text>
</comment>
<proteinExistence type="predicted"/>
<keyword evidence="1" id="KW-1133">Transmembrane helix</keyword>
<evidence type="ECO:0000313" key="3">
    <source>
        <dbReference type="Proteomes" id="UP001589896"/>
    </source>
</evidence>
<gene>
    <name evidence="2" type="ORF">ACFFGH_18565</name>
</gene>
<feature type="transmembrane region" description="Helical" evidence="1">
    <location>
        <begin position="41"/>
        <end position="58"/>
    </location>
</feature>
<keyword evidence="1" id="KW-0812">Transmembrane</keyword>
<reference evidence="2 3" key="1">
    <citation type="submission" date="2024-09" db="EMBL/GenBank/DDBJ databases">
        <authorList>
            <person name="Sun Q."/>
            <person name="Mori K."/>
        </authorList>
    </citation>
    <scope>NUCLEOTIDE SEQUENCE [LARGE SCALE GENOMIC DNA]</scope>
    <source>
        <strain evidence="2 3">KCTC 23076</strain>
    </source>
</reference>
<dbReference type="RefSeq" id="WP_386670980.1">
    <property type="nucleotide sequence ID" value="NZ_JBHLTG010000004.1"/>
</dbReference>
<keyword evidence="1" id="KW-0472">Membrane</keyword>
<dbReference type="Proteomes" id="UP001589896">
    <property type="component" value="Unassembled WGS sequence"/>
</dbReference>
<name>A0ABV6RSS6_9GAMM</name>
<protein>
    <submittedName>
        <fullName evidence="2">DUF3325 domain-containing protein</fullName>
    </submittedName>
</protein>